<dbReference type="Ensembl" id="ENSPKIT00000035412.1">
    <property type="protein sequence ID" value="ENSPKIP00000018583.1"/>
    <property type="gene ID" value="ENSPKIG00000004104.1"/>
</dbReference>
<feature type="compositionally biased region" description="Basic and acidic residues" evidence="2">
    <location>
        <begin position="275"/>
        <end position="287"/>
    </location>
</feature>
<organism evidence="6 7">
    <name type="scientific">Paramormyrops kingsleyae</name>
    <dbReference type="NCBI Taxonomy" id="1676925"/>
    <lineage>
        <taxon>Eukaryota</taxon>
        <taxon>Metazoa</taxon>
        <taxon>Chordata</taxon>
        <taxon>Craniata</taxon>
        <taxon>Vertebrata</taxon>
        <taxon>Euteleostomi</taxon>
        <taxon>Actinopterygii</taxon>
        <taxon>Neopterygii</taxon>
        <taxon>Teleostei</taxon>
        <taxon>Osteoglossocephala</taxon>
        <taxon>Osteoglossomorpha</taxon>
        <taxon>Osteoglossiformes</taxon>
        <taxon>Mormyridae</taxon>
        <taxon>Paramormyrops</taxon>
    </lineage>
</organism>
<proteinExistence type="predicted"/>
<name>A0A3B3RJT6_9TELE</name>
<dbReference type="GeneTree" id="ENSGT00940000161544"/>
<dbReference type="KEGG" id="pki:111851315"/>
<feature type="compositionally biased region" description="Basic and acidic residues" evidence="2">
    <location>
        <begin position="298"/>
        <end position="314"/>
    </location>
</feature>
<evidence type="ECO:0000259" key="5">
    <source>
        <dbReference type="PROSITE" id="PS50835"/>
    </source>
</evidence>
<dbReference type="OrthoDB" id="190835at2759"/>
<sequence length="322" mass="34890">MKALPAPCSSWILWAVFSCFGSVSGGQPVTVEKLVFARTGEPTELTCDYRTQPGPGFTVEWRHAAMGTPAIEARRVLYYNGKVYWVESWENRGVLVQNPPVQGSASIRIFSVQPSDAGLYICDITNPNDWAGSGPGLVNFTVLMPPSTPTCSVNGEAYPGNDITLMCLSSHAVPAPTYTWSREKNAIQLPLQNMVEDQQTGSLILRNLSAPFSGTYTCRASNELGGAICTVVLSVSYNSSAMVAGIAVIVTFVILLLLGAVMGYFLWYKKRNRKSTEEGHNPRDPRESASATPLTRSPGDRPPHHSGDGEDHLIPTKPSILV</sequence>
<dbReference type="Pfam" id="PF00047">
    <property type="entry name" value="ig"/>
    <property type="match status" value="1"/>
</dbReference>
<accession>A0A3B3RJT6</accession>
<keyword evidence="3" id="KW-1133">Transmembrane helix</keyword>
<feature type="transmembrane region" description="Helical" evidence="3">
    <location>
        <begin position="242"/>
        <end position="267"/>
    </location>
</feature>
<feature type="chain" id="PRO_5017395834" evidence="4">
    <location>
        <begin position="26"/>
        <end position="322"/>
    </location>
</feature>
<evidence type="ECO:0000256" key="2">
    <source>
        <dbReference type="SAM" id="MobiDB-lite"/>
    </source>
</evidence>
<dbReference type="InterPro" id="IPR013783">
    <property type="entry name" value="Ig-like_fold"/>
</dbReference>
<dbReference type="PANTHER" id="PTHR45046">
    <property type="entry name" value="V-SET AND IMMUNOGLOBULIN DOMAIN-CONTAINING PROTEIN 2"/>
    <property type="match status" value="1"/>
</dbReference>
<protein>
    <submittedName>
        <fullName evidence="6">V-set and immunoglobulin domain containing 2</fullName>
    </submittedName>
</protein>
<dbReference type="AlphaFoldDB" id="A0A3B3RJT6"/>
<keyword evidence="7" id="KW-1185">Reference proteome</keyword>
<evidence type="ECO:0000256" key="1">
    <source>
        <dbReference type="ARBA" id="ARBA00023319"/>
    </source>
</evidence>
<keyword evidence="4" id="KW-0732">Signal</keyword>
<evidence type="ECO:0000313" key="6">
    <source>
        <dbReference type="Ensembl" id="ENSPKIP00000018583.1"/>
    </source>
</evidence>
<dbReference type="SMART" id="SM00408">
    <property type="entry name" value="IGc2"/>
    <property type="match status" value="2"/>
</dbReference>
<reference evidence="6" key="1">
    <citation type="submission" date="2025-08" db="UniProtKB">
        <authorList>
            <consortium name="Ensembl"/>
        </authorList>
    </citation>
    <scope>IDENTIFICATION</scope>
</reference>
<dbReference type="InterPro" id="IPR003599">
    <property type="entry name" value="Ig_sub"/>
</dbReference>
<keyword evidence="1" id="KW-0393">Immunoglobulin domain</keyword>
<dbReference type="Proteomes" id="UP000261540">
    <property type="component" value="Unplaced"/>
</dbReference>
<reference evidence="6" key="2">
    <citation type="submission" date="2025-09" db="UniProtKB">
        <authorList>
            <consortium name="Ensembl"/>
        </authorList>
    </citation>
    <scope>IDENTIFICATION</scope>
</reference>
<feature type="region of interest" description="Disordered" evidence="2">
    <location>
        <begin position="275"/>
        <end position="322"/>
    </location>
</feature>
<evidence type="ECO:0000256" key="3">
    <source>
        <dbReference type="SAM" id="Phobius"/>
    </source>
</evidence>
<keyword evidence="3" id="KW-0472">Membrane</keyword>
<dbReference type="InterPro" id="IPR013106">
    <property type="entry name" value="Ig_V-set"/>
</dbReference>
<dbReference type="PANTHER" id="PTHR45046:SF1">
    <property type="entry name" value="V-SET AND IMMUNOGLOBULIN DOMAIN-CONTAINING PROTEIN 2"/>
    <property type="match status" value="1"/>
</dbReference>
<dbReference type="InterPro" id="IPR013151">
    <property type="entry name" value="Immunoglobulin_dom"/>
</dbReference>
<dbReference type="SUPFAM" id="SSF48726">
    <property type="entry name" value="Immunoglobulin"/>
    <property type="match status" value="2"/>
</dbReference>
<dbReference type="Pfam" id="PF07686">
    <property type="entry name" value="V-set"/>
    <property type="match status" value="1"/>
</dbReference>
<feature type="domain" description="Ig-like" evidence="5">
    <location>
        <begin position="145"/>
        <end position="234"/>
    </location>
</feature>
<feature type="signal peptide" evidence="4">
    <location>
        <begin position="1"/>
        <end position="25"/>
    </location>
</feature>
<dbReference type="SMART" id="SM00409">
    <property type="entry name" value="IG"/>
    <property type="match status" value="2"/>
</dbReference>
<dbReference type="InterPro" id="IPR007110">
    <property type="entry name" value="Ig-like_dom"/>
</dbReference>
<evidence type="ECO:0000313" key="7">
    <source>
        <dbReference type="Proteomes" id="UP000261540"/>
    </source>
</evidence>
<dbReference type="InterPro" id="IPR042475">
    <property type="entry name" value="VSIG2"/>
</dbReference>
<keyword evidence="3" id="KW-0812">Transmembrane</keyword>
<feature type="domain" description="Ig-like" evidence="5">
    <location>
        <begin position="28"/>
        <end position="139"/>
    </location>
</feature>
<dbReference type="PROSITE" id="PS51257">
    <property type="entry name" value="PROKAR_LIPOPROTEIN"/>
    <property type="match status" value="1"/>
</dbReference>
<dbReference type="InterPro" id="IPR003598">
    <property type="entry name" value="Ig_sub2"/>
</dbReference>
<dbReference type="Gene3D" id="2.60.40.10">
    <property type="entry name" value="Immunoglobulins"/>
    <property type="match status" value="2"/>
</dbReference>
<evidence type="ECO:0000256" key="4">
    <source>
        <dbReference type="SAM" id="SignalP"/>
    </source>
</evidence>
<dbReference type="PROSITE" id="PS50835">
    <property type="entry name" value="IG_LIKE"/>
    <property type="match status" value="2"/>
</dbReference>
<dbReference type="InterPro" id="IPR036179">
    <property type="entry name" value="Ig-like_dom_sf"/>
</dbReference>